<organism evidence="2 3">
    <name type="scientific">Elysia marginata</name>
    <dbReference type="NCBI Taxonomy" id="1093978"/>
    <lineage>
        <taxon>Eukaryota</taxon>
        <taxon>Metazoa</taxon>
        <taxon>Spiralia</taxon>
        <taxon>Lophotrochozoa</taxon>
        <taxon>Mollusca</taxon>
        <taxon>Gastropoda</taxon>
        <taxon>Heterobranchia</taxon>
        <taxon>Euthyneura</taxon>
        <taxon>Panpulmonata</taxon>
        <taxon>Sacoglossa</taxon>
        <taxon>Placobranchoidea</taxon>
        <taxon>Plakobranchidae</taxon>
        <taxon>Elysia</taxon>
    </lineage>
</organism>
<feature type="region of interest" description="Disordered" evidence="1">
    <location>
        <begin position="1"/>
        <end position="20"/>
    </location>
</feature>
<comment type="caution">
    <text evidence="2">The sequence shown here is derived from an EMBL/GenBank/DDBJ whole genome shotgun (WGS) entry which is preliminary data.</text>
</comment>
<accession>A0AAV4HN34</accession>
<evidence type="ECO:0000256" key="1">
    <source>
        <dbReference type="SAM" id="MobiDB-lite"/>
    </source>
</evidence>
<dbReference type="Proteomes" id="UP000762676">
    <property type="component" value="Unassembled WGS sequence"/>
</dbReference>
<keyword evidence="3" id="KW-1185">Reference proteome</keyword>
<name>A0AAV4HN34_9GAST</name>
<proteinExistence type="predicted"/>
<feature type="region of interest" description="Disordered" evidence="1">
    <location>
        <begin position="61"/>
        <end position="82"/>
    </location>
</feature>
<gene>
    <name evidence="2" type="ORF">ElyMa_006338600</name>
</gene>
<sequence length="156" mass="18071">MAGLKLPNNPKKRRGRAEQIPRYDECQRRLQLCANDLQPGTFVNSQCPARMRGQTVIRQRPDLEEEAAARQRQRAEAAEKQRKLDREVVLAEERRLMGIKSTTQQGEGDDDEDFGRPSQAFLDYMKRKSQTHLDWLLDIFSCSTACYYLVRNVNIA</sequence>
<dbReference type="AlphaFoldDB" id="A0AAV4HN34"/>
<evidence type="ECO:0000313" key="3">
    <source>
        <dbReference type="Proteomes" id="UP000762676"/>
    </source>
</evidence>
<reference evidence="2 3" key="1">
    <citation type="journal article" date="2021" name="Elife">
        <title>Chloroplast acquisition without the gene transfer in kleptoplastic sea slugs, Plakobranchus ocellatus.</title>
        <authorList>
            <person name="Maeda T."/>
            <person name="Takahashi S."/>
            <person name="Yoshida T."/>
            <person name="Shimamura S."/>
            <person name="Takaki Y."/>
            <person name="Nagai Y."/>
            <person name="Toyoda A."/>
            <person name="Suzuki Y."/>
            <person name="Arimoto A."/>
            <person name="Ishii H."/>
            <person name="Satoh N."/>
            <person name="Nishiyama T."/>
            <person name="Hasebe M."/>
            <person name="Maruyama T."/>
            <person name="Minagawa J."/>
            <person name="Obokata J."/>
            <person name="Shigenobu S."/>
        </authorList>
    </citation>
    <scope>NUCLEOTIDE SEQUENCE [LARGE SCALE GENOMIC DNA]</scope>
</reference>
<protein>
    <submittedName>
        <fullName evidence="2">Uncharacterized protein</fullName>
    </submittedName>
</protein>
<dbReference type="EMBL" id="BMAT01012720">
    <property type="protein sequence ID" value="GFR97995.1"/>
    <property type="molecule type" value="Genomic_DNA"/>
</dbReference>
<evidence type="ECO:0000313" key="2">
    <source>
        <dbReference type="EMBL" id="GFR97995.1"/>
    </source>
</evidence>